<name>A0A8S5LSW5_9CAUD</name>
<dbReference type="EMBL" id="BK014727">
    <property type="protein sequence ID" value="DAD72960.1"/>
    <property type="molecule type" value="Genomic_DNA"/>
</dbReference>
<organism evidence="1">
    <name type="scientific">Siphoviridae sp. ctMAv2</name>
    <dbReference type="NCBI Taxonomy" id="2826258"/>
    <lineage>
        <taxon>Viruses</taxon>
        <taxon>Duplodnaviria</taxon>
        <taxon>Heunggongvirae</taxon>
        <taxon>Uroviricota</taxon>
        <taxon>Caudoviricetes</taxon>
    </lineage>
</organism>
<accession>A0A8S5LSW5</accession>
<sequence length="152" mass="16722">MAYSEKDLSTEWIPQVRFPDGNNVNLMTVREAIENEAAENGIPVAFREDQLKVGGLFSKQMEDVLVMYNPDHANDYLRFVIRVQHMGKYAFMHVYNMGGSKNYRNSNVAASGGVIGGLTKIGGLLGGANAKLQAEEQYYTILADVLANCVGV</sequence>
<evidence type="ECO:0000313" key="1">
    <source>
        <dbReference type="EMBL" id="DAD72960.1"/>
    </source>
</evidence>
<reference evidence="1" key="1">
    <citation type="journal article" date="2021" name="Proc. Natl. Acad. Sci. U.S.A.">
        <title>A Catalog of Tens of Thousands of Viruses from Human Metagenomes Reveals Hidden Associations with Chronic Diseases.</title>
        <authorList>
            <person name="Tisza M.J."/>
            <person name="Buck C.B."/>
        </authorList>
    </citation>
    <scope>NUCLEOTIDE SEQUENCE</scope>
    <source>
        <strain evidence="1">CtMAv2</strain>
    </source>
</reference>
<proteinExistence type="predicted"/>
<protein>
    <submittedName>
        <fullName evidence="1">Uncharacterized protein</fullName>
    </submittedName>
</protein>